<dbReference type="Gene3D" id="1.10.260.40">
    <property type="entry name" value="lambda repressor-like DNA-binding domains"/>
    <property type="match status" value="1"/>
</dbReference>
<evidence type="ECO:0000313" key="4">
    <source>
        <dbReference type="Proteomes" id="UP000371041"/>
    </source>
</evidence>
<accession>A0A5Q3Q476</accession>
<dbReference type="InterPro" id="IPR043917">
    <property type="entry name" value="DUF5753"/>
</dbReference>
<keyword evidence="4" id="KW-1185">Reference proteome</keyword>
<dbReference type="InterPro" id="IPR010982">
    <property type="entry name" value="Lambda_DNA-bd_dom_sf"/>
</dbReference>
<dbReference type="Pfam" id="PF19054">
    <property type="entry name" value="DUF5753"/>
    <property type="match status" value="1"/>
</dbReference>
<dbReference type="RefSeq" id="WP_154076014.1">
    <property type="nucleotide sequence ID" value="NZ_CP045929.1"/>
</dbReference>
<dbReference type="Pfam" id="PF13560">
    <property type="entry name" value="HTH_31"/>
    <property type="match status" value="1"/>
</dbReference>
<dbReference type="PROSITE" id="PS50943">
    <property type="entry name" value="HTH_CROC1"/>
    <property type="match status" value="1"/>
</dbReference>
<dbReference type="InterPro" id="IPR001387">
    <property type="entry name" value="Cro/C1-type_HTH"/>
</dbReference>
<reference evidence="4" key="1">
    <citation type="submission" date="2019-11" db="EMBL/GenBank/DDBJ databases">
        <title>The complete genome sequence of Saccharopolyspora sp. E2A.</title>
        <authorList>
            <person name="Zhang G."/>
        </authorList>
    </citation>
    <scope>NUCLEOTIDE SEQUENCE [LARGE SCALE GENOMIC DNA]</scope>
    <source>
        <strain evidence="4">E2A</strain>
    </source>
</reference>
<dbReference type="SUPFAM" id="SSF47413">
    <property type="entry name" value="lambda repressor-like DNA-binding domains"/>
    <property type="match status" value="1"/>
</dbReference>
<dbReference type="KEGG" id="sace:GIY23_07670"/>
<organism evidence="3 4">
    <name type="scientific">Allosaccharopolyspora coralli</name>
    <dbReference type="NCBI Taxonomy" id="2665642"/>
    <lineage>
        <taxon>Bacteria</taxon>
        <taxon>Bacillati</taxon>
        <taxon>Actinomycetota</taxon>
        <taxon>Actinomycetes</taxon>
        <taxon>Pseudonocardiales</taxon>
        <taxon>Pseudonocardiaceae</taxon>
        <taxon>Allosaccharopolyspora</taxon>
    </lineage>
</organism>
<evidence type="ECO:0000259" key="2">
    <source>
        <dbReference type="PROSITE" id="PS50943"/>
    </source>
</evidence>
<dbReference type="EMBL" id="CP045929">
    <property type="protein sequence ID" value="QGK69418.1"/>
    <property type="molecule type" value="Genomic_DNA"/>
</dbReference>
<name>A0A5Q3Q476_9PSEU</name>
<evidence type="ECO:0000313" key="3">
    <source>
        <dbReference type="EMBL" id="QGK69418.1"/>
    </source>
</evidence>
<dbReference type="AlphaFoldDB" id="A0A5Q3Q476"/>
<gene>
    <name evidence="3" type="ORF">GIY23_07670</name>
</gene>
<evidence type="ECO:0000256" key="1">
    <source>
        <dbReference type="SAM" id="MobiDB-lite"/>
    </source>
</evidence>
<sequence length="293" mass="32880">MAEDNVAEIGGGPGPNLRRRELGRELRQLRTEAGWSVAQAAKYAGFTDVTVRRIETGSQTILPRNVRVLCQAYEVDAALVERLMRRAEESNERGWWTRYSETMPDWFAKFVGLESDAVELRNYSLLYVDGLLQTPAYAEAFLSLRPEDPGDTVRRAVELRQARQQRLLGDDNPTTLHVVLDEAALRRHVGGVEVMREQLRHLVTMAERPNVTLQVVPFEAGAYAGAQNLFSMLRFPDGTDEVDVVYAENQRGAVWMERPADIRHVTGVFEQMTKVAHTPARSAEFVAGLAASL</sequence>
<dbReference type="CDD" id="cd00093">
    <property type="entry name" value="HTH_XRE"/>
    <property type="match status" value="1"/>
</dbReference>
<dbReference type="GO" id="GO:0003677">
    <property type="term" value="F:DNA binding"/>
    <property type="evidence" value="ECO:0007669"/>
    <property type="project" value="InterPro"/>
</dbReference>
<feature type="region of interest" description="Disordered" evidence="1">
    <location>
        <begin position="1"/>
        <end position="20"/>
    </location>
</feature>
<proteinExistence type="predicted"/>
<feature type="domain" description="HTH cro/C1-type" evidence="2">
    <location>
        <begin position="26"/>
        <end position="80"/>
    </location>
</feature>
<dbReference type="Proteomes" id="UP000371041">
    <property type="component" value="Chromosome"/>
</dbReference>
<dbReference type="SMART" id="SM00530">
    <property type="entry name" value="HTH_XRE"/>
    <property type="match status" value="1"/>
</dbReference>
<protein>
    <submittedName>
        <fullName evidence="3">Helix-turn-helix domain-containing protein</fullName>
    </submittedName>
</protein>